<dbReference type="EMBL" id="HBIR01000924">
    <property type="protein sequence ID" value="CAE0521221.1"/>
    <property type="molecule type" value="Transcribed_RNA"/>
</dbReference>
<proteinExistence type="predicted"/>
<evidence type="ECO:0000313" key="1">
    <source>
        <dbReference type="EMBL" id="CAE0521221.1"/>
    </source>
</evidence>
<protein>
    <submittedName>
        <fullName evidence="1">Uncharacterized protein</fullName>
    </submittedName>
</protein>
<name>A0A7S3RE18_EMIHU</name>
<gene>
    <name evidence="1" type="ORF">EHUX00137_LOCUS640</name>
</gene>
<accession>A0A7S3RE18</accession>
<organism evidence="1">
    <name type="scientific">Emiliania huxleyi</name>
    <name type="common">Coccolithophore</name>
    <name type="synonym">Pontosphaera huxleyi</name>
    <dbReference type="NCBI Taxonomy" id="2903"/>
    <lineage>
        <taxon>Eukaryota</taxon>
        <taxon>Haptista</taxon>
        <taxon>Haptophyta</taxon>
        <taxon>Prymnesiophyceae</taxon>
        <taxon>Isochrysidales</taxon>
        <taxon>Noelaerhabdaceae</taxon>
        <taxon>Emiliania</taxon>
    </lineage>
</organism>
<reference evidence="1" key="1">
    <citation type="submission" date="2021-01" db="EMBL/GenBank/DDBJ databases">
        <authorList>
            <person name="Corre E."/>
            <person name="Pelletier E."/>
            <person name="Niang G."/>
            <person name="Scheremetjew M."/>
            <person name="Finn R."/>
            <person name="Kale V."/>
            <person name="Holt S."/>
            <person name="Cochrane G."/>
            <person name="Meng A."/>
            <person name="Brown T."/>
            <person name="Cohen L."/>
        </authorList>
    </citation>
    <scope>NUCLEOTIDE SEQUENCE</scope>
    <source>
        <strain evidence="1">379</strain>
    </source>
</reference>
<sequence length="104" mass="11966">MHLMAARWAAGQVAYEEIFLPMSCTAREGCRRDSFRSLLGSGLHFRFRPNWNCTTFLRSAMSVSRPLLWHPVKRRQCWADYLDACGGNSSRPGSCARLLQEVQW</sequence>
<dbReference type="AlphaFoldDB" id="A0A7S3RE18"/>